<dbReference type="GO" id="GO:0016787">
    <property type="term" value="F:hydrolase activity"/>
    <property type="evidence" value="ECO:0007669"/>
    <property type="project" value="UniProtKB-KW"/>
</dbReference>
<dbReference type="Gene3D" id="3.60.20.40">
    <property type="match status" value="2"/>
</dbReference>
<dbReference type="Pfam" id="PF01019">
    <property type="entry name" value="G_glu_transpept"/>
    <property type="match status" value="1"/>
</dbReference>
<evidence type="ECO:0000313" key="2">
    <source>
        <dbReference type="Proteomes" id="UP001174909"/>
    </source>
</evidence>
<dbReference type="PANTHER" id="PTHR43881">
    <property type="entry name" value="GAMMA-GLUTAMYLTRANSPEPTIDASE (AFU_ORTHOLOGUE AFUA_4G13580)"/>
    <property type="match status" value="1"/>
</dbReference>
<dbReference type="AlphaFoldDB" id="A0AA35X4D9"/>
<protein>
    <submittedName>
        <fullName evidence="1">Glutathione hydrolase-like YwrD proenzyme</fullName>
    </submittedName>
</protein>
<accession>A0AA35X4D9</accession>
<proteinExistence type="predicted"/>
<dbReference type="Proteomes" id="UP001174909">
    <property type="component" value="Unassembled WGS sequence"/>
</dbReference>
<sequence>MEDLAEFSVKVEPPVSGGFRDYTVYTCNAWCQGPVVAQTLQMLEEDDLTAMGHNSTEYIHLVSQALDLAYADRHAYYGDPDLVDVPIEGLLSKGYTRSRRADVDMTDAFHAMPEPGNPWPYQGVSRNGSAPVAMAATSGGRMQDTSYVCAVDRWGNAFSATPSDPLAPSPIVPGLGIQMSSRGSQTWLDPEHPSCLEPWKRPRLTPNPAIAFKDGKLFMPFAGYRRAAFRNMELPKLILASHLFPGRLDLEGRIDAATAAELVGMGHDVHVLADWTPTGGAMTAIVVDQETGVLSGGADPRRDSYAIGR</sequence>
<reference evidence="1" key="1">
    <citation type="submission" date="2023-03" db="EMBL/GenBank/DDBJ databases">
        <authorList>
            <person name="Steffen K."/>
            <person name="Cardenas P."/>
        </authorList>
    </citation>
    <scope>NUCLEOTIDE SEQUENCE</scope>
</reference>
<dbReference type="InterPro" id="IPR029055">
    <property type="entry name" value="Ntn_hydrolases_N"/>
</dbReference>
<dbReference type="EMBL" id="CASHTH010003438">
    <property type="protein sequence ID" value="CAI8044978.1"/>
    <property type="molecule type" value="Genomic_DNA"/>
</dbReference>
<dbReference type="Gene3D" id="1.10.246.130">
    <property type="match status" value="1"/>
</dbReference>
<name>A0AA35X4D9_GEOBA</name>
<dbReference type="InterPro" id="IPR052896">
    <property type="entry name" value="GGT-like_enzyme"/>
</dbReference>
<keyword evidence="2" id="KW-1185">Reference proteome</keyword>
<evidence type="ECO:0000313" key="1">
    <source>
        <dbReference type="EMBL" id="CAI8044978.1"/>
    </source>
</evidence>
<dbReference type="InterPro" id="IPR043137">
    <property type="entry name" value="GGT_ssub_C"/>
</dbReference>
<gene>
    <name evidence="1" type="ORF">GBAR_LOCUS24899</name>
</gene>
<dbReference type="InterPro" id="IPR043138">
    <property type="entry name" value="GGT_lsub"/>
</dbReference>
<dbReference type="PANTHER" id="PTHR43881:SF1">
    <property type="entry name" value="GAMMA-GLUTAMYLTRANSPEPTIDASE (AFU_ORTHOLOGUE AFUA_4G13580)"/>
    <property type="match status" value="1"/>
</dbReference>
<organism evidence="1 2">
    <name type="scientific">Geodia barretti</name>
    <name type="common">Barrett's horny sponge</name>
    <dbReference type="NCBI Taxonomy" id="519541"/>
    <lineage>
        <taxon>Eukaryota</taxon>
        <taxon>Metazoa</taxon>
        <taxon>Porifera</taxon>
        <taxon>Demospongiae</taxon>
        <taxon>Heteroscleromorpha</taxon>
        <taxon>Tetractinellida</taxon>
        <taxon>Astrophorina</taxon>
        <taxon>Geodiidae</taxon>
        <taxon>Geodia</taxon>
    </lineage>
</organism>
<keyword evidence="1" id="KW-0378">Hydrolase</keyword>
<dbReference type="SUPFAM" id="SSF56235">
    <property type="entry name" value="N-terminal nucleophile aminohydrolases (Ntn hydrolases)"/>
    <property type="match status" value="1"/>
</dbReference>
<comment type="caution">
    <text evidence="1">The sequence shown here is derived from an EMBL/GenBank/DDBJ whole genome shotgun (WGS) entry which is preliminary data.</text>
</comment>